<feature type="domain" description="HTH tetR-type" evidence="3">
    <location>
        <begin position="16"/>
        <end position="76"/>
    </location>
</feature>
<dbReference type="eggNOG" id="COG1309">
    <property type="taxonomic scope" value="Bacteria"/>
</dbReference>
<dbReference type="GO" id="GO:0003677">
    <property type="term" value="F:DNA binding"/>
    <property type="evidence" value="ECO:0007669"/>
    <property type="project" value="UniProtKB-UniRule"/>
</dbReference>
<gene>
    <name evidence="4" type="ORF">Cspa_c51210</name>
</gene>
<sequence>MTLKNDGINFIQKKKLLKEKELLSSAYDLFTKNSIEKTSIDDIAKNAGVAKGTFYLYFTDKYDILNKIILQKSNEIIKCALDKTNSFGSNDFRERTLFFIDYIINYLKHNESLLKLINKNISWGLYRKAIMKPEAYNEVKMVLDTFTKNLVNEGMEIEEAEMTLFMIFELVGSVCFTTIILKEPTDIESIKPVLFKKILAMLKVDIS</sequence>
<organism evidence="4 5">
    <name type="scientific">Clostridium saccharoperbutylacetonicum N1-4(HMT)</name>
    <dbReference type="NCBI Taxonomy" id="931276"/>
    <lineage>
        <taxon>Bacteria</taxon>
        <taxon>Bacillati</taxon>
        <taxon>Bacillota</taxon>
        <taxon>Clostridia</taxon>
        <taxon>Eubacteriales</taxon>
        <taxon>Clostridiaceae</taxon>
        <taxon>Clostridium</taxon>
    </lineage>
</organism>
<evidence type="ECO:0000259" key="3">
    <source>
        <dbReference type="PROSITE" id="PS50977"/>
    </source>
</evidence>
<dbReference type="AlphaFoldDB" id="M1N642"/>
<evidence type="ECO:0000313" key="5">
    <source>
        <dbReference type="Proteomes" id="UP000011728"/>
    </source>
</evidence>
<accession>M1N642</accession>
<dbReference type="Pfam" id="PF00440">
    <property type="entry name" value="TetR_N"/>
    <property type="match status" value="1"/>
</dbReference>
<feature type="DNA-binding region" description="H-T-H motif" evidence="2">
    <location>
        <begin position="39"/>
        <end position="58"/>
    </location>
</feature>
<name>M1N642_9CLOT</name>
<dbReference type="RefSeq" id="WP_015395180.1">
    <property type="nucleotide sequence ID" value="NC_020291.1"/>
</dbReference>
<evidence type="ECO:0000313" key="4">
    <source>
        <dbReference type="EMBL" id="AGF58872.1"/>
    </source>
</evidence>
<evidence type="ECO:0000256" key="2">
    <source>
        <dbReference type="PROSITE-ProRule" id="PRU00335"/>
    </source>
</evidence>
<dbReference type="PROSITE" id="PS01081">
    <property type="entry name" value="HTH_TETR_1"/>
    <property type="match status" value="1"/>
</dbReference>
<dbReference type="PROSITE" id="PS50977">
    <property type="entry name" value="HTH_TETR_2"/>
    <property type="match status" value="1"/>
</dbReference>
<dbReference type="Gene3D" id="1.10.357.10">
    <property type="entry name" value="Tetracycline Repressor, domain 2"/>
    <property type="match status" value="1"/>
</dbReference>
<dbReference type="PANTHER" id="PTHR43479">
    <property type="entry name" value="ACREF/ENVCD OPERON REPRESSOR-RELATED"/>
    <property type="match status" value="1"/>
</dbReference>
<dbReference type="PRINTS" id="PR00455">
    <property type="entry name" value="HTHTETR"/>
</dbReference>
<dbReference type="InterPro" id="IPR050624">
    <property type="entry name" value="HTH-type_Tx_Regulator"/>
</dbReference>
<dbReference type="Proteomes" id="UP000011728">
    <property type="component" value="Chromosome"/>
</dbReference>
<dbReference type="EMBL" id="CP004121">
    <property type="protein sequence ID" value="AGF58872.1"/>
    <property type="molecule type" value="Genomic_DNA"/>
</dbReference>
<dbReference type="InterPro" id="IPR023772">
    <property type="entry name" value="DNA-bd_HTH_TetR-type_CS"/>
</dbReference>
<dbReference type="InterPro" id="IPR001647">
    <property type="entry name" value="HTH_TetR"/>
</dbReference>
<dbReference type="OrthoDB" id="9812484at2"/>
<reference evidence="4 5" key="1">
    <citation type="submission" date="2013-02" db="EMBL/GenBank/DDBJ databases">
        <title>Genome sequence of Clostridium saccharoperbutylacetonicum N1-4(HMT).</title>
        <authorList>
            <person name="Poehlein A."/>
            <person name="Daniel R."/>
        </authorList>
    </citation>
    <scope>NUCLEOTIDE SEQUENCE [LARGE SCALE GENOMIC DNA]</scope>
    <source>
        <strain evidence="5">N1-4(HMT)</strain>
    </source>
</reference>
<keyword evidence="1 2" id="KW-0238">DNA-binding</keyword>
<keyword evidence="5" id="KW-1185">Reference proteome</keyword>
<evidence type="ECO:0000256" key="1">
    <source>
        <dbReference type="ARBA" id="ARBA00023125"/>
    </source>
</evidence>
<dbReference type="KEGG" id="csr:Cspa_c51210"/>
<dbReference type="PATRIC" id="fig|931276.5.peg.5172"/>
<protein>
    <submittedName>
        <fullName evidence="4">Transcriptional regulator, TetR family</fullName>
    </submittedName>
</protein>
<dbReference type="PANTHER" id="PTHR43479:SF11">
    <property type="entry name" value="ACREF_ENVCD OPERON REPRESSOR-RELATED"/>
    <property type="match status" value="1"/>
</dbReference>
<dbReference type="SUPFAM" id="SSF46689">
    <property type="entry name" value="Homeodomain-like"/>
    <property type="match status" value="1"/>
</dbReference>
<proteinExistence type="predicted"/>
<dbReference type="HOGENOM" id="CLU_069356_12_2_9"/>
<dbReference type="InterPro" id="IPR009057">
    <property type="entry name" value="Homeodomain-like_sf"/>
</dbReference>